<sequence length="261" mass="27088">MTVAENDPSPPATPTARGGRAGLLMFAVFAAGQAMMVVASLVVLLPFAAADPGLLDEGGGLPPWPLLALLVVPITLAALVAVAGTAWLGGGPRAGRARRELAFRWNWRDLGIGLALGAGGLLLTLPAAALWAVWVGDEQATSAVGDAFAGRELGPLPAVIAFLAVWLVAPIGEEVLFRGALWRALEHWGLNRWLVFAVTSAVFSIAHLELLRTPLLLVLSIPLGLARLFTGNLLASVVAHQVNNFLPAVALLLTTTGVFAG</sequence>
<comment type="caution">
    <text evidence="3">The sequence shown here is derived from an EMBL/GenBank/DDBJ whole genome shotgun (WGS) entry which is preliminary data.</text>
</comment>
<protein>
    <submittedName>
        <fullName evidence="3">CPBP family intramembrane glutamic endopeptidase</fullName>
        <ecNumber evidence="3">3.4.-.-</ecNumber>
    </submittedName>
</protein>
<name>A0ABV9Y3B2_9PSEU</name>
<dbReference type="PANTHER" id="PTHR43592:SF15">
    <property type="entry name" value="CAAX AMINO TERMINAL PROTEASE FAMILY PROTEIN"/>
    <property type="match status" value="1"/>
</dbReference>
<dbReference type="Pfam" id="PF02517">
    <property type="entry name" value="Rce1-like"/>
    <property type="match status" value="1"/>
</dbReference>
<organism evidence="3 4">
    <name type="scientific">Saccharothrix xinjiangensis</name>
    <dbReference type="NCBI Taxonomy" id="204798"/>
    <lineage>
        <taxon>Bacteria</taxon>
        <taxon>Bacillati</taxon>
        <taxon>Actinomycetota</taxon>
        <taxon>Actinomycetes</taxon>
        <taxon>Pseudonocardiales</taxon>
        <taxon>Pseudonocardiaceae</taxon>
        <taxon>Saccharothrix</taxon>
    </lineage>
</organism>
<feature type="transmembrane region" description="Helical" evidence="1">
    <location>
        <begin position="110"/>
        <end position="134"/>
    </location>
</feature>
<reference evidence="4" key="1">
    <citation type="journal article" date="2019" name="Int. J. Syst. Evol. Microbiol.">
        <title>The Global Catalogue of Microorganisms (GCM) 10K type strain sequencing project: providing services to taxonomists for standard genome sequencing and annotation.</title>
        <authorList>
            <consortium name="The Broad Institute Genomics Platform"/>
            <consortium name="The Broad Institute Genome Sequencing Center for Infectious Disease"/>
            <person name="Wu L."/>
            <person name="Ma J."/>
        </authorList>
    </citation>
    <scope>NUCLEOTIDE SEQUENCE [LARGE SCALE GENOMIC DNA]</scope>
    <source>
        <strain evidence="4">KCTC 12848</strain>
    </source>
</reference>
<keyword evidence="1" id="KW-1133">Transmembrane helix</keyword>
<feature type="transmembrane region" description="Helical" evidence="1">
    <location>
        <begin position="23"/>
        <end position="47"/>
    </location>
</feature>
<dbReference type="PANTHER" id="PTHR43592">
    <property type="entry name" value="CAAX AMINO TERMINAL PROTEASE"/>
    <property type="match status" value="1"/>
</dbReference>
<keyword evidence="3" id="KW-0378">Hydrolase</keyword>
<evidence type="ECO:0000313" key="3">
    <source>
        <dbReference type="EMBL" id="MFC5057046.1"/>
    </source>
</evidence>
<keyword evidence="4" id="KW-1185">Reference proteome</keyword>
<proteinExistence type="predicted"/>
<feature type="transmembrane region" description="Helical" evidence="1">
    <location>
        <begin position="67"/>
        <end position="89"/>
    </location>
</feature>
<feature type="transmembrane region" description="Helical" evidence="1">
    <location>
        <begin position="154"/>
        <end position="177"/>
    </location>
</feature>
<dbReference type="InterPro" id="IPR003675">
    <property type="entry name" value="Rce1/LyrA-like_dom"/>
</dbReference>
<accession>A0ABV9Y3B2</accession>
<gene>
    <name evidence="3" type="ORF">ACFPFM_25280</name>
</gene>
<evidence type="ECO:0000259" key="2">
    <source>
        <dbReference type="Pfam" id="PF02517"/>
    </source>
</evidence>
<keyword evidence="1" id="KW-0472">Membrane</keyword>
<dbReference type="EC" id="3.4.-.-" evidence="3"/>
<evidence type="ECO:0000256" key="1">
    <source>
        <dbReference type="SAM" id="Phobius"/>
    </source>
</evidence>
<dbReference type="Proteomes" id="UP001595833">
    <property type="component" value="Unassembled WGS sequence"/>
</dbReference>
<dbReference type="EMBL" id="JBHSJB010000025">
    <property type="protein sequence ID" value="MFC5057046.1"/>
    <property type="molecule type" value="Genomic_DNA"/>
</dbReference>
<feature type="transmembrane region" description="Helical" evidence="1">
    <location>
        <begin position="214"/>
        <end position="235"/>
    </location>
</feature>
<keyword evidence="1" id="KW-0812">Transmembrane</keyword>
<dbReference type="RefSeq" id="WP_344039052.1">
    <property type="nucleotide sequence ID" value="NZ_BAAAKE010000014.1"/>
</dbReference>
<feature type="transmembrane region" description="Helical" evidence="1">
    <location>
        <begin position="242"/>
        <end position="260"/>
    </location>
</feature>
<feature type="domain" description="CAAX prenyl protease 2/Lysostaphin resistance protein A-like" evidence="2">
    <location>
        <begin position="158"/>
        <end position="246"/>
    </location>
</feature>
<evidence type="ECO:0000313" key="4">
    <source>
        <dbReference type="Proteomes" id="UP001595833"/>
    </source>
</evidence>
<dbReference type="GO" id="GO:0016787">
    <property type="term" value="F:hydrolase activity"/>
    <property type="evidence" value="ECO:0007669"/>
    <property type="project" value="UniProtKB-KW"/>
</dbReference>
<feature type="transmembrane region" description="Helical" evidence="1">
    <location>
        <begin position="189"/>
        <end position="208"/>
    </location>
</feature>